<dbReference type="RefSeq" id="WP_204291975.1">
    <property type="nucleotide sequence ID" value="NZ_BAAAGZ010000018.1"/>
</dbReference>
<organism evidence="2 3">
    <name type="scientific">Micromonospora gifhornensis</name>
    <dbReference type="NCBI Taxonomy" id="84594"/>
    <lineage>
        <taxon>Bacteria</taxon>
        <taxon>Bacillati</taxon>
        <taxon>Actinomycetota</taxon>
        <taxon>Actinomycetes</taxon>
        <taxon>Micromonosporales</taxon>
        <taxon>Micromonosporaceae</taxon>
        <taxon>Micromonospora</taxon>
    </lineage>
</organism>
<feature type="compositionally biased region" description="Basic and acidic residues" evidence="1">
    <location>
        <begin position="21"/>
        <end position="53"/>
    </location>
</feature>
<evidence type="ECO:0000313" key="3">
    <source>
        <dbReference type="Proteomes" id="UP000647860"/>
    </source>
</evidence>
<proteinExistence type="predicted"/>
<feature type="region of interest" description="Disordered" evidence="1">
    <location>
        <begin position="1"/>
        <end position="53"/>
    </location>
</feature>
<comment type="caution">
    <text evidence="2">The sequence shown here is derived from an EMBL/GenBank/DDBJ whole genome shotgun (WGS) entry which is preliminary data.</text>
</comment>
<dbReference type="EMBL" id="BOPA01000027">
    <property type="protein sequence ID" value="GIJ17263.1"/>
    <property type="molecule type" value="Genomic_DNA"/>
</dbReference>
<accession>A0ABQ4IH78</accession>
<name>A0ABQ4IH78_9ACTN</name>
<evidence type="ECO:0000256" key="1">
    <source>
        <dbReference type="SAM" id="MobiDB-lite"/>
    </source>
</evidence>
<evidence type="ECO:0000313" key="2">
    <source>
        <dbReference type="EMBL" id="GIJ17263.1"/>
    </source>
</evidence>
<reference evidence="2 3" key="1">
    <citation type="submission" date="2021-01" db="EMBL/GenBank/DDBJ databases">
        <title>Whole genome shotgun sequence of Verrucosispora gifhornensis NBRC 16317.</title>
        <authorList>
            <person name="Komaki H."/>
            <person name="Tamura T."/>
        </authorList>
    </citation>
    <scope>NUCLEOTIDE SEQUENCE [LARGE SCALE GENOMIC DNA]</scope>
    <source>
        <strain evidence="2 3">NBRC 16317</strain>
    </source>
</reference>
<keyword evidence="3" id="KW-1185">Reference proteome</keyword>
<dbReference type="Proteomes" id="UP000647860">
    <property type="component" value="Unassembled WGS sequence"/>
</dbReference>
<sequence>MPERPVTGDGSTVAHQPSIELPRDPRGSVDDADDAHDAAGADDPESHDPYQPL</sequence>
<protein>
    <submittedName>
        <fullName evidence="2">Uncharacterized protein</fullName>
    </submittedName>
</protein>
<gene>
    <name evidence="2" type="ORF">Vgi01_39470</name>
</gene>